<evidence type="ECO:0000313" key="3">
    <source>
        <dbReference type="EMBL" id="BAK11728.1"/>
    </source>
</evidence>
<dbReference type="EMBL" id="AP012032">
    <property type="protein sequence ID" value="BAK11728.1"/>
    <property type="molecule type" value="Genomic_DNA"/>
</dbReference>
<feature type="transmembrane region" description="Helical" evidence="1">
    <location>
        <begin position="20"/>
        <end position="38"/>
    </location>
</feature>
<protein>
    <recommendedName>
        <fullName evidence="2">Lysozyme inhibitor LprI-like N-terminal domain-containing protein</fullName>
    </recommendedName>
</protein>
<dbReference type="AlphaFoldDB" id="A0A0H3KXC1"/>
<keyword evidence="1" id="KW-0812">Transmembrane</keyword>
<dbReference type="Proteomes" id="UP000006690">
    <property type="component" value="Chromosome"/>
</dbReference>
<keyword evidence="1" id="KW-0472">Membrane</keyword>
<gene>
    <name evidence="3" type="ordered locus">PAJ_1648</name>
</gene>
<reference evidence="4" key="1">
    <citation type="journal article" date="2012" name="Appl. Microbiol. Biotechnol.">
        <title>The complete genome sequence of Pantoea ananatis AJ13355, an organism with great biotechnological potential.</title>
        <authorList>
            <person name="Hara Y."/>
            <person name="Kadotani N."/>
            <person name="Izui H."/>
            <person name="Katashkina J.I."/>
            <person name="Kuvaeva T.M."/>
            <person name="Andreeva I.G."/>
            <person name="Golubeva L.I."/>
            <person name="Malko D.B."/>
            <person name="Makeev V.J."/>
            <person name="Mashko S.V."/>
            <person name="Kozlov Y.I."/>
        </authorList>
    </citation>
    <scope>NUCLEOTIDE SEQUENCE [LARGE SCALE GENOMIC DNA]</scope>
    <source>
        <strain evidence="4">AJ13355</strain>
    </source>
</reference>
<dbReference type="PATRIC" id="fig|932677.3.peg.1930"/>
<dbReference type="Gene3D" id="1.20.1270.180">
    <property type="match status" value="1"/>
</dbReference>
<dbReference type="KEGG" id="paj:PAJ_1648"/>
<evidence type="ECO:0000259" key="2">
    <source>
        <dbReference type="Pfam" id="PF07007"/>
    </source>
</evidence>
<proteinExistence type="predicted"/>
<accession>A0A0H3KXC1</accession>
<sequence>MIDFFAASSPDNSQLIRCVLIMPRFSLILIFSLSVFLISSTSKANEKNHVTLNDEGRIFLVCLSKSSATNEKLSNCYRNEIKRQDARLNQNYQHFLATRREDARQRYVEAQRQWVKYRDTNCNAQIANAANEDAELIAGDRCYLKMTINRADELAPSAPLTGSWYGESEKNGTLNVTLVQHGDDVTGTYCYMNGTEQIDCPDHNPHILHGCVSGNITMLSFPSSSGEPDRRKARVTLKGANLSWQLVEDRDGNLMPTPVSFDTLVPLP</sequence>
<evidence type="ECO:0000313" key="4">
    <source>
        <dbReference type="Proteomes" id="UP000006690"/>
    </source>
</evidence>
<organism evidence="3 4">
    <name type="scientific">Pantoea ananatis (strain AJ13355)</name>
    <dbReference type="NCBI Taxonomy" id="932677"/>
    <lineage>
        <taxon>Bacteria</taxon>
        <taxon>Pseudomonadati</taxon>
        <taxon>Pseudomonadota</taxon>
        <taxon>Gammaproteobacteria</taxon>
        <taxon>Enterobacterales</taxon>
        <taxon>Erwiniaceae</taxon>
        <taxon>Pantoea</taxon>
    </lineage>
</organism>
<feature type="domain" description="Lysozyme inhibitor LprI-like N-terminal" evidence="2">
    <location>
        <begin position="62"/>
        <end position="154"/>
    </location>
</feature>
<dbReference type="eggNOG" id="COG3755">
    <property type="taxonomic scope" value="Bacteria"/>
</dbReference>
<name>A0A0H3KXC1_PANAA</name>
<dbReference type="PANTHER" id="PTHR39176:SF1">
    <property type="entry name" value="PERIPLASMIC PROTEIN"/>
    <property type="match status" value="1"/>
</dbReference>
<evidence type="ECO:0000256" key="1">
    <source>
        <dbReference type="SAM" id="Phobius"/>
    </source>
</evidence>
<dbReference type="PANTHER" id="PTHR39176">
    <property type="entry name" value="PERIPLASMIC PROTEIN-RELATED"/>
    <property type="match status" value="1"/>
</dbReference>
<dbReference type="InterPro" id="IPR009739">
    <property type="entry name" value="LprI-like_N"/>
</dbReference>
<keyword evidence="1" id="KW-1133">Transmembrane helix</keyword>
<dbReference type="HOGENOM" id="CLU_1037648_0_0_6"/>
<dbReference type="RefSeq" id="WP_014593975.1">
    <property type="nucleotide sequence ID" value="NC_017531.2"/>
</dbReference>
<dbReference type="Pfam" id="PF07007">
    <property type="entry name" value="LprI"/>
    <property type="match status" value="1"/>
</dbReference>